<keyword evidence="1" id="KW-0472">Membrane</keyword>
<keyword evidence="3" id="KW-1185">Reference proteome</keyword>
<evidence type="ECO:0000256" key="1">
    <source>
        <dbReference type="SAM" id="Phobius"/>
    </source>
</evidence>
<proteinExistence type="predicted"/>
<feature type="transmembrane region" description="Helical" evidence="1">
    <location>
        <begin position="47"/>
        <end position="68"/>
    </location>
</feature>
<name>A0ABN3A299_9ACTN</name>
<accession>A0ABN3A299</accession>
<dbReference type="RefSeq" id="WP_344273992.1">
    <property type="nucleotide sequence ID" value="NZ_BAAAMR010000059.1"/>
</dbReference>
<protein>
    <recommendedName>
        <fullName evidence="4">DUF485 domain-containing protein</fullName>
    </recommendedName>
</protein>
<keyword evidence="1" id="KW-1133">Transmembrane helix</keyword>
<gene>
    <name evidence="2" type="ORF">GCM10009727_58220</name>
</gene>
<evidence type="ECO:0000313" key="2">
    <source>
        <dbReference type="EMBL" id="GAA2152496.1"/>
    </source>
</evidence>
<dbReference type="Proteomes" id="UP001501020">
    <property type="component" value="Unassembled WGS sequence"/>
</dbReference>
<evidence type="ECO:0000313" key="3">
    <source>
        <dbReference type="Proteomes" id="UP001501020"/>
    </source>
</evidence>
<comment type="caution">
    <text evidence="2">The sequence shown here is derived from an EMBL/GenBank/DDBJ whole genome shotgun (WGS) entry which is preliminary data.</text>
</comment>
<keyword evidence="1" id="KW-0812">Transmembrane</keyword>
<reference evidence="2 3" key="1">
    <citation type="journal article" date="2019" name="Int. J. Syst. Evol. Microbiol.">
        <title>The Global Catalogue of Microorganisms (GCM) 10K type strain sequencing project: providing services to taxonomists for standard genome sequencing and annotation.</title>
        <authorList>
            <consortium name="The Broad Institute Genomics Platform"/>
            <consortium name="The Broad Institute Genome Sequencing Center for Infectious Disease"/>
            <person name="Wu L."/>
            <person name="Ma J."/>
        </authorList>
    </citation>
    <scope>NUCLEOTIDE SEQUENCE [LARGE SCALE GENOMIC DNA]</scope>
    <source>
        <strain evidence="2 3">JCM 13850</strain>
    </source>
</reference>
<sequence>MTHAPAPAPSVHRRALITWFAVYAAITVVQPAIAPATASLPGPLRTLALTAIVVPAVVYLLVPALLRLNAATTARHRPAPKAAPAHRD</sequence>
<organism evidence="2 3">
    <name type="scientific">Actinomadura napierensis</name>
    <dbReference type="NCBI Taxonomy" id="267854"/>
    <lineage>
        <taxon>Bacteria</taxon>
        <taxon>Bacillati</taxon>
        <taxon>Actinomycetota</taxon>
        <taxon>Actinomycetes</taxon>
        <taxon>Streptosporangiales</taxon>
        <taxon>Thermomonosporaceae</taxon>
        <taxon>Actinomadura</taxon>
    </lineage>
</organism>
<evidence type="ECO:0008006" key="4">
    <source>
        <dbReference type="Google" id="ProtNLM"/>
    </source>
</evidence>
<dbReference type="EMBL" id="BAAAMR010000059">
    <property type="protein sequence ID" value="GAA2152496.1"/>
    <property type="molecule type" value="Genomic_DNA"/>
</dbReference>